<dbReference type="GO" id="GO:0005737">
    <property type="term" value="C:cytoplasm"/>
    <property type="evidence" value="ECO:0007669"/>
    <property type="project" value="UniProtKB-SubCell"/>
</dbReference>
<comment type="catalytic activity">
    <reaction evidence="4 6">
        <text>L-proline + NADP(+) = (S)-1-pyrroline-5-carboxylate + NADPH + 2 H(+)</text>
        <dbReference type="Rhea" id="RHEA:14109"/>
        <dbReference type="ChEBI" id="CHEBI:15378"/>
        <dbReference type="ChEBI" id="CHEBI:17388"/>
        <dbReference type="ChEBI" id="CHEBI:57783"/>
        <dbReference type="ChEBI" id="CHEBI:58349"/>
        <dbReference type="ChEBI" id="CHEBI:60039"/>
        <dbReference type="EC" id="1.5.1.2"/>
    </reaction>
</comment>
<protein>
    <recommendedName>
        <fullName evidence="4 5">Pyrroline-5-carboxylate reductase</fullName>
        <shortName evidence="4">P5C reductase</shortName>
        <shortName evidence="4">P5CR</shortName>
        <ecNumber evidence="4 5">1.5.1.2</ecNumber>
    </recommendedName>
    <alternativeName>
        <fullName evidence="4">PCA reductase</fullName>
    </alternativeName>
</protein>
<evidence type="ECO:0000256" key="5">
    <source>
        <dbReference type="NCBIfam" id="TIGR00112"/>
    </source>
</evidence>
<proteinExistence type="inferred from homology"/>
<feature type="domain" description="Pyrroline-5-carboxylate reductase catalytic N-terminal" evidence="8">
    <location>
        <begin position="84"/>
        <end position="177"/>
    </location>
</feature>
<evidence type="ECO:0000259" key="9">
    <source>
        <dbReference type="Pfam" id="PF14748"/>
    </source>
</evidence>
<dbReference type="UniPathway" id="UPA00098">
    <property type="reaction ID" value="UER00361"/>
</dbReference>
<reference evidence="10" key="2">
    <citation type="submission" date="2004-10" db="EMBL/GenBank/DDBJ databases">
        <title>Identifizierung und Charakterisierung des Tubulysin Biosynthesegenclusters aus dem Myxobakterium Angiococcus disciformis An d48.</title>
        <authorList>
            <person name="Sandmann A."/>
        </authorList>
    </citation>
    <scope>NUCLEOTIDE SEQUENCE</scope>
    <source>
        <strain evidence="10">An d48</strain>
    </source>
</reference>
<dbReference type="Pfam" id="PF14748">
    <property type="entry name" value="P5CR_dimer"/>
    <property type="match status" value="1"/>
</dbReference>
<dbReference type="InterPro" id="IPR036291">
    <property type="entry name" value="NAD(P)-bd_dom_sf"/>
</dbReference>
<reference evidence="10" key="1">
    <citation type="journal article" date="2004" name="Chem. Biol.">
        <title>Identification and analysis of the core biosynthetic machinery of tubulysin, a potent cytotoxin with potential anticancer activity.</title>
        <authorList>
            <person name="Sandmann A."/>
            <person name="Sasse F."/>
            <person name="Muller R."/>
        </authorList>
    </citation>
    <scope>NUCLEOTIDE SEQUENCE</scope>
    <source>
        <strain evidence="10">An d48</strain>
    </source>
</reference>
<dbReference type="Gene3D" id="3.40.50.720">
    <property type="entry name" value="NAD(P)-binding Rossmann-like Domain"/>
    <property type="match status" value="1"/>
</dbReference>
<organism evidence="10">
    <name type="scientific">Archangium disciforme</name>
    <dbReference type="NCBI Taxonomy" id="38"/>
    <lineage>
        <taxon>Bacteria</taxon>
        <taxon>Pseudomonadati</taxon>
        <taxon>Myxococcota</taxon>
        <taxon>Myxococcia</taxon>
        <taxon>Myxococcales</taxon>
        <taxon>Cystobacterineae</taxon>
        <taxon>Archangiaceae</taxon>
        <taxon>Archangium</taxon>
    </lineage>
</organism>
<evidence type="ECO:0000313" key="10">
    <source>
        <dbReference type="EMBL" id="CAF05660.1"/>
    </source>
</evidence>
<dbReference type="Gene3D" id="1.10.3730.10">
    <property type="entry name" value="ProC C-terminal domain-like"/>
    <property type="match status" value="1"/>
</dbReference>
<evidence type="ECO:0000256" key="4">
    <source>
        <dbReference type="HAMAP-Rule" id="MF_01925"/>
    </source>
</evidence>
<feature type="compositionally biased region" description="Basic and acidic residues" evidence="7">
    <location>
        <begin position="39"/>
        <end position="57"/>
    </location>
</feature>
<dbReference type="InterPro" id="IPR008927">
    <property type="entry name" value="6-PGluconate_DH-like_C_sf"/>
</dbReference>
<evidence type="ECO:0000256" key="1">
    <source>
        <dbReference type="ARBA" id="ARBA00005525"/>
    </source>
</evidence>
<comment type="function">
    <text evidence="4">Catalyzes the reduction of 1-pyrroline-5-carboxylate (PCA) to L-proline.</text>
</comment>
<dbReference type="PROSITE" id="PS00521">
    <property type="entry name" value="P5CR"/>
    <property type="match status" value="1"/>
</dbReference>
<keyword evidence="4 6" id="KW-0028">Amino-acid biosynthesis</keyword>
<dbReference type="EC" id="1.5.1.2" evidence="4 5"/>
<comment type="subcellular location">
    <subcellularLocation>
        <location evidence="4">Cytoplasm</location>
    </subcellularLocation>
</comment>
<dbReference type="GO" id="GO:0055129">
    <property type="term" value="P:L-proline biosynthetic process"/>
    <property type="evidence" value="ECO:0007669"/>
    <property type="project" value="UniProtKB-UniRule"/>
</dbReference>
<comment type="catalytic activity">
    <reaction evidence="4">
        <text>L-proline + NAD(+) = (S)-1-pyrroline-5-carboxylate + NADH + 2 H(+)</text>
        <dbReference type="Rhea" id="RHEA:14105"/>
        <dbReference type="ChEBI" id="CHEBI:15378"/>
        <dbReference type="ChEBI" id="CHEBI:17388"/>
        <dbReference type="ChEBI" id="CHEBI:57540"/>
        <dbReference type="ChEBI" id="CHEBI:57945"/>
        <dbReference type="ChEBI" id="CHEBI:60039"/>
        <dbReference type="EC" id="1.5.1.2"/>
    </reaction>
</comment>
<keyword evidence="3 4" id="KW-0560">Oxidoreductase</keyword>
<dbReference type="GO" id="GO:0004735">
    <property type="term" value="F:pyrroline-5-carboxylate reductase activity"/>
    <property type="evidence" value="ECO:0007669"/>
    <property type="project" value="UniProtKB-UniRule"/>
</dbReference>
<keyword evidence="2 4" id="KW-0521">NADP</keyword>
<dbReference type="InterPro" id="IPR029036">
    <property type="entry name" value="P5CR_dimer"/>
</dbReference>
<dbReference type="HAMAP" id="MF_01925">
    <property type="entry name" value="P5C_reductase"/>
    <property type="match status" value="1"/>
</dbReference>
<gene>
    <name evidence="4" type="primary">proC</name>
</gene>
<keyword evidence="4" id="KW-0963">Cytoplasm</keyword>
<dbReference type="AlphaFoldDB" id="Q5ZP97"/>
<keyword evidence="4 6" id="KW-0641">Proline biosynthesis</keyword>
<evidence type="ECO:0000256" key="3">
    <source>
        <dbReference type="ARBA" id="ARBA00023002"/>
    </source>
</evidence>
<dbReference type="InterPro" id="IPR028939">
    <property type="entry name" value="P5C_Rdtase_cat_N"/>
</dbReference>
<dbReference type="NCBIfam" id="TIGR00112">
    <property type="entry name" value="proC"/>
    <property type="match status" value="1"/>
</dbReference>
<sequence length="358" mass="37654">MGRGLQPLPPDAPHPRPARCEGRRWQGLGAHGQPHLRPRRGESGPGRCRDGSHREGTHPPQSRSYLAMTADSMDATVPSRRPALGFIGGGVMAEALIGAVTGGGLAAPGTLLVGEVDEERRRVLREQYGVEVTADNLAAADAELVVLAVKPQHLGVVLQQLRGQLREDTIVVSIIAGARLQTLCEGLEHPLVVRAMPNTPARVRKAATFWIPSAGLSEPALVRVRSLLGALGTEVEVADEAGVEMATGLAGPMPAFVYFLIEAFIDAGVALGLPRDQATLATVESMRGSLELLHRSQESPAALRKQVTSPGGATLAGLKVFESAGVRDAMDAAVRAVHARAQELGRLPLAPLEPGKEG</sequence>
<dbReference type="FunFam" id="1.10.3730.10:FF:000001">
    <property type="entry name" value="Pyrroline-5-carboxylate reductase"/>
    <property type="match status" value="1"/>
</dbReference>
<evidence type="ECO:0000256" key="6">
    <source>
        <dbReference type="RuleBase" id="RU003903"/>
    </source>
</evidence>
<dbReference type="Pfam" id="PF03807">
    <property type="entry name" value="F420_oxidored"/>
    <property type="match status" value="1"/>
</dbReference>
<feature type="region of interest" description="Disordered" evidence="7">
    <location>
        <begin position="1"/>
        <end position="63"/>
    </location>
</feature>
<dbReference type="SUPFAM" id="SSF51735">
    <property type="entry name" value="NAD(P)-binding Rossmann-fold domains"/>
    <property type="match status" value="1"/>
</dbReference>
<name>Q5ZP97_9BACT</name>
<accession>Q5ZP97</accession>
<dbReference type="InterPro" id="IPR000304">
    <property type="entry name" value="Pyrroline-COOH_reductase"/>
</dbReference>
<dbReference type="PANTHER" id="PTHR11645:SF66">
    <property type="entry name" value="PYRROLINE-5-CARBOXYLATE REDUCTASE"/>
    <property type="match status" value="1"/>
</dbReference>
<evidence type="ECO:0000256" key="2">
    <source>
        <dbReference type="ARBA" id="ARBA00022857"/>
    </source>
</evidence>
<feature type="domain" description="Pyrroline-5-carboxylate reductase dimerisation" evidence="9">
    <location>
        <begin position="241"/>
        <end position="344"/>
    </location>
</feature>
<comment type="pathway">
    <text evidence="4 6">Amino-acid biosynthesis; L-proline biosynthesis; L-proline from L-glutamate 5-semialdehyde: step 1/1.</text>
</comment>
<dbReference type="EMBL" id="AJ620477">
    <property type="protein sequence ID" value="CAF05660.1"/>
    <property type="molecule type" value="Genomic_DNA"/>
</dbReference>
<dbReference type="PANTHER" id="PTHR11645">
    <property type="entry name" value="PYRROLINE-5-CARBOXYLATE REDUCTASE"/>
    <property type="match status" value="1"/>
</dbReference>
<dbReference type="InterPro" id="IPR053790">
    <property type="entry name" value="P5CR-like_CS"/>
</dbReference>
<evidence type="ECO:0000259" key="8">
    <source>
        <dbReference type="Pfam" id="PF03807"/>
    </source>
</evidence>
<dbReference type="SUPFAM" id="SSF48179">
    <property type="entry name" value="6-phosphogluconate dehydrogenase C-terminal domain-like"/>
    <property type="match status" value="1"/>
</dbReference>
<comment type="similarity">
    <text evidence="1 4 6">Belongs to the pyrroline-5-carboxylate reductase family.</text>
</comment>
<evidence type="ECO:0000256" key="7">
    <source>
        <dbReference type="SAM" id="MobiDB-lite"/>
    </source>
</evidence>